<feature type="signal peptide" evidence="1">
    <location>
        <begin position="1"/>
        <end position="19"/>
    </location>
</feature>
<sequence length="267" mass="28746">MKKTKAFSLFLFLSKLVSAQIGIGTEVPQSSLDVNGNIMLRKELKVGGSKTTDGNAGNYNDILVSQGDGNAPLWKNAKVGFYENGEYRTTSSFINTSENGLLFDTNSNDGIATSSLGELLVTTSSKWKELSSDLSTKFTVDDPKNKVNIMFQTGVESGNTGTSPNQNIKFMCGIFIDNVLVALRADQIDGIPGKGASNQSIYTLNYTVNDVTTGEHTLKVGCRRISTSGTNVDLVIGRALNASAVTNNFMLQSVLKFDVSELVKVTR</sequence>
<gene>
    <name evidence="2" type="ORF">NCTC13456_01536</name>
</gene>
<evidence type="ECO:0000256" key="1">
    <source>
        <dbReference type="SAM" id="SignalP"/>
    </source>
</evidence>
<keyword evidence="1" id="KW-0732">Signal</keyword>
<organism evidence="2 3">
    <name type="scientific">Empedobacter falsenii</name>
    <dbReference type="NCBI Taxonomy" id="343874"/>
    <lineage>
        <taxon>Bacteria</taxon>
        <taxon>Pseudomonadati</taxon>
        <taxon>Bacteroidota</taxon>
        <taxon>Flavobacteriia</taxon>
        <taxon>Flavobacteriales</taxon>
        <taxon>Weeksellaceae</taxon>
        <taxon>Empedobacter</taxon>
    </lineage>
</organism>
<protein>
    <submittedName>
        <fullName evidence="2">Uncharacterized protein</fullName>
    </submittedName>
</protein>
<evidence type="ECO:0000313" key="2">
    <source>
        <dbReference type="EMBL" id="STD55440.1"/>
    </source>
</evidence>
<name>A0A376G6T2_9FLAO</name>
<reference evidence="2 3" key="1">
    <citation type="submission" date="2018-06" db="EMBL/GenBank/DDBJ databases">
        <authorList>
            <consortium name="Pathogen Informatics"/>
            <person name="Doyle S."/>
        </authorList>
    </citation>
    <scope>NUCLEOTIDE SEQUENCE [LARGE SCALE GENOMIC DNA]</scope>
    <source>
        <strain evidence="2 3">NCTC13456</strain>
    </source>
</reference>
<dbReference type="EMBL" id="UFXS01000001">
    <property type="protein sequence ID" value="STD55440.1"/>
    <property type="molecule type" value="Genomic_DNA"/>
</dbReference>
<dbReference type="AlphaFoldDB" id="A0A376G6T2"/>
<proteinExistence type="predicted"/>
<dbReference type="RefSeq" id="WP_114999789.1">
    <property type="nucleotide sequence ID" value="NZ_UFXS01000001.1"/>
</dbReference>
<dbReference type="Proteomes" id="UP000254737">
    <property type="component" value="Unassembled WGS sequence"/>
</dbReference>
<evidence type="ECO:0000313" key="3">
    <source>
        <dbReference type="Proteomes" id="UP000254737"/>
    </source>
</evidence>
<feature type="chain" id="PRO_5016820244" evidence="1">
    <location>
        <begin position="20"/>
        <end position="267"/>
    </location>
</feature>
<accession>A0A376G6T2</accession>